<evidence type="ECO:0000256" key="1">
    <source>
        <dbReference type="SAM" id="MobiDB-lite"/>
    </source>
</evidence>
<evidence type="ECO:0000256" key="2">
    <source>
        <dbReference type="SAM" id="Phobius"/>
    </source>
</evidence>
<feature type="transmembrane region" description="Helical" evidence="2">
    <location>
        <begin position="266"/>
        <end position="293"/>
    </location>
</feature>
<dbReference type="AlphaFoldDB" id="A0A164TCX0"/>
<dbReference type="Proteomes" id="UP000076722">
    <property type="component" value="Unassembled WGS sequence"/>
</dbReference>
<keyword evidence="2" id="KW-1133">Transmembrane helix</keyword>
<dbReference type="EMBL" id="KV419411">
    <property type="protein sequence ID" value="KZS92267.1"/>
    <property type="molecule type" value="Genomic_DNA"/>
</dbReference>
<keyword evidence="2" id="KW-0812">Transmembrane</keyword>
<feature type="transmembrane region" description="Helical" evidence="2">
    <location>
        <begin position="104"/>
        <end position="122"/>
    </location>
</feature>
<feature type="transmembrane region" description="Helical" evidence="2">
    <location>
        <begin position="324"/>
        <end position="342"/>
    </location>
</feature>
<name>A0A164TCX0_9AGAM</name>
<feature type="compositionally biased region" description="Low complexity" evidence="1">
    <location>
        <begin position="429"/>
        <end position="446"/>
    </location>
</feature>
<protein>
    <submittedName>
        <fullName evidence="3">Uncharacterized protein</fullName>
    </submittedName>
</protein>
<evidence type="ECO:0000313" key="3">
    <source>
        <dbReference type="EMBL" id="KZS92267.1"/>
    </source>
</evidence>
<feature type="transmembrane region" description="Helical" evidence="2">
    <location>
        <begin position="362"/>
        <end position="385"/>
    </location>
</feature>
<organism evidence="3 4">
    <name type="scientific">Sistotremastrum niveocremeum HHB9708</name>
    <dbReference type="NCBI Taxonomy" id="1314777"/>
    <lineage>
        <taxon>Eukaryota</taxon>
        <taxon>Fungi</taxon>
        <taxon>Dikarya</taxon>
        <taxon>Basidiomycota</taxon>
        <taxon>Agaricomycotina</taxon>
        <taxon>Agaricomycetes</taxon>
        <taxon>Sistotremastrales</taxon>
        <taxon>Sistotremastraceae</taxon>
        <taxon>Sertulicium</taxon>
        <taxon>Sertulicium niveocremeum</taxon>
    </lineage>
</organism>
<proteinExistence type="predicted"/>
<feature type="compositionally biased region" description="Pro residues" evidence="1">
    <location>
        <begin position="475"/>
        <end position="485"/>
    </location>
</feature>
<gene>
    <name evidence="3" type="ORF">SISNIDRAFT_486798</name>
</gene>
<feature type="transmembrane region" description="Helical" evidence="2">
    <location>
        <begin position="206"/>
        <end position="227"/>
    </location>
</feature>
<accession>A0A164TCX0</accession>
<sequence>MTSLTCPVPLSIPSNVTDLALLAALDGLGFTLSNQTGNDLDVTSAFQSLYCGAVSDVALNECYGICPNPDITGIGVRLSFWIQSILNEPSPAILVLKSPPDSNLASWSATMLTIAIVVPAIYQKSMQALTLYHATQVLNFATFSTVTSLAVAPLCDIWRETEPGQVAEQEGQFDGDAGFADPDASEDDPERRLKKIRESKTQTSRALLSASFIMQISLQWTWCIILFTSPTYAQTPCSGSTFVFLFGFPFRACDINHGKYAVYPLWLLFCMCVVLFWGILLVFASSPSFYPILSRPPTMRESRETVLQKIVRHVRFLSWDRKRLFLVFTNTLVMLVALLLLWNSERQAWTGKNQILLGENTTLGFGQVAALLLGVTPAAGLIVALHNQSIERAKRDREGAPSEEIPLIVHRAATLPGDPDSGDLSDIESGNYSSAGSPNGSSSSINALGLQDLDPQPLREEDIVAGTVGLRERSPLPPGFNPMTP</sequence>
<evidence type="ECO:0000313" key="4">
    <source>
        <dbReference type="Proteomes" id="UP000076722"/>
    </source>
</evidence>
<keyword evidence="2" id="KW-0472">Membrane</keyword>
<dbReference type="OrthoDB" id="5427664at2759"/>
<feature type="region of interest" description="Disordered" evidence="1">
    <location>
        <begin position="410"/>
        <end position="485"/>
    </location>
</feature>
<feature type="region of interest" description="Disordered" evidence="1">
    <location>
        <begin position="172"/>
        <end position="192"/>
    </location>
</feature>
<keyword evidence="4" id="KW-1185">Reference proteome</keyword>
<reference evidence="3 4" key="1">
    <citation type="journal article" date="2016" name="Mol. Biol. Evol.">
        <title>Comparative Genomics of Early-Diverging Mushroom-Forming Fungi Provides Insights into the Origins of Lignocellulose Decay Capabilities.</title>
        <authorList>
            <person name="Nagy L.G."/>
            <person name="Riley R."/>
            <person name="Tritt A."/>
            <person name="Adam C."/>
            <person name="Daum C."/>
            <person name="Floudas D."/>
            <person name="Sun H."/>
            <person name="Yadav J.S."/>
            <person name="Pangilinan J."/>
            <person name="Larsson K.H."/>
            <person name="Matsuura K."/>
            <person name="Barry K."/>
            <person name="Labutti K."/>
            <person name="Kuo R."/>
            <person name="Ohm R.A."/>
            <person name="Bhattacharya S.S."/>
            <person name="Shirouzu T."/>
            <person name="Yoshinaga Y."/>
            <person name="Martin F.M."/>
            <person name="Grigoriev I.V."/>
            <person name="Hibbett D.S."/>
        </authorList>
    </citation>
    <scope>NUCLEOTIDE SEQUENCE [LARGE SCALE GENOMIC DNA]</scope>
    <source>
        <strain evidence="3 4">HHB9708</strain>
    </source>
</reference>